<sequence>MTAQLALLKRSVLVARAIIPHSPGTVLPGNRKKEIISTKIKHQISYAEPRKIVKSKSPAAGNRYASAVEKISATVSTKWDLADIPSGTNLEPSASTIITSFPVNAQNPSPVPVSICESTSVTADLNGFQLITNRKKLKDSPTKTKSTSNAEKISKFYTSSREVHTSFAKQNNSNMQQQ</sequence>
<gene>
    <name evidence="2" type="ORF">AVEN_96255_1</name>
</gene>
<name>A0A4Y2WI56_ARAVE</name>
<dbReference type="Proteomes" id="UP000499080">
    <property type="component" value="Unassembled WGS sequence"/>
</dbReference>
<dbReference type="OrthoDB" id="7763097at2759"/>
<dbReference type="AlphaFoldDB" id="A0A4Y2WI56"/>
<evidence type="ECO:0000256" key="1">
    <source>
        <dbReference type="SAM" id="MobiDB-lite"/>
    </source>
</evidence>
<proteinExistence type="predicted"/>
<protein>
    <submittedName>
        <fullName evidence="2">Uncharacterized protein</fullName>
    </submittedName>
</protein>
<dbReference type="EMBL" id="BGPR01061171">
    <property type="protein sequence ID" value="GBO36899.1"/>
    <property type="molecule type" value="Genomic_DNA"/>
</dbReference>
<reference evidence="2 3" key="1">
    <citation type="journal article" date="2019" name="Sci. Rep.">
        <title>Orb-weaving spider Araneus ventricosus genome elucidates the spidroin gene catalogue.</title>
        <authorList>
            <person name="Kono N."/>
            <person name="Nakamura H."/>
            <person name="Ohtoshi R."/>
            <person name="Moran D.A.P."/>
            <person name="Shinohara A."/>
            <person name="Yoshida Y."/>
            <person name="Fujiwara M."/>
            <person name="Mori M."/>
            <person name="Tomita M."/>
            <person name="Arakawa K."/>
        </authorList>
    </citation>
    <scope>NUCLEOTIDE SEQUENCE [LARGE SCALE GENOMIC DNA]</scope>
</reference>
<accession>A0A4Y2WI56</accession>
<evidence type="ECO:0000313" key="3">
    <source>
        <dbReference type="Proteomes" id="UP000499080"/>
    </source>
</evidence>
<feature type="compositionally biased region" description="Polar residues" evidence="1">
    <location>
        <begin position="143"/>
        <end position="155"/>
    </location>
</feature>
<keyword evidence="3" id="KW-1185">Reference proteome</keyword>
<organism evidence="2 3">
    <name type="scientific">Araneus ventricosus</name>
    <name type="common">Orbweaver spider</name>
    <name type="synonym">Epeira ventricosa</name>
    <dbReference type="NCBI Taxonomy" id="182803"/>
    <lineage>
        <taxon>Eukaryota</taxon>
        <taxon>Metazoa</taxon>
        <taxon>Ecdysozoa</taxon>
        <taxon>Arthropoda</taxon>
        <taxon>Chelicerata</taxon>
        <taxon>Arachnida</taxon>
        <taxon>Araneae</taxon>
        <taxon>Araneomorphae</taxon>
        <taxon>Entelegynae</taxon>
        <taxon>Araneoidea</taxon>
        <taxon>Araneidae</taxon>
        <taxon>Araneus</taxon>
    </lineage>
</organism>
<feature type="region of interest" description="Disordered" evidence="1">
    <location>
        <begin position="136"/>
        <end position="155"/>
    </location>
</feature>
<comment type="caution">
    <text evidence="2">The sequence shown here is derived from an EMBL/GenBank/DDBJ whole genome shotgun (WGS) entry which is preliminary data.</text>
</comment>
<evidence type="ECO:0000313" key="2">
    <source>
        <dbReference type="EMBL" id="GBO36899.1"/>
    </source>
</evidence>